<dbReference type="EMBL" id="DQ158856">
    <property type="protein sequence ID" value="ABA27224.1"/>
    <property type="molecule type" value="Genomic_DNA"/>
</dbReference>
<dbReference type="PROSITE" id="PS51192">
    <property type="entry name" value="HELICASE_ATP_BIND_1"/>
    <property type="match status" value="1"/>
</dbReference>
<keyword evidence="1" id="KW-0547">Nucleotide-binding</keyword>
<evidence type="ECO:0000256" key="1">
    <source>
        <dbReference type="ARBA" id="ARBA00022741"/>
    </source>
</evidence>
<geneLocation type="nucleomorph" evidence="7"/>
<dbReference type="PROSITE" id="PS51194">
    <property type="entry name" value="HELICASE_CTER"/>
    <property type="match status" value="1"/>
</dbReference>
<name>Q3LWE1_BIGNA</name>
<dbReference type="GO" id="GO:0005829">
    <property type="term" value="C:cytosol"/>
    <property type="evidence" value="ECO:0007669"/>
    <property type="project" value="TreeGrafter"/>
</dbReference>
<dbReference type="InterPro" id="IPR027417">
    <property type="entry name" value="P-loop_NTPase"/>
</dbReference>
<dbReference type="InterPro" id="IPR011545">
    <property type="entry name" value="DEAD/DEAH_box_helicase_dom"/>
</dbReference>
<dbReference type="CDD" id="cd18787">
    <property type="entry name" value="SF2_C_DEAD"/>
    <property type="match status" value="1"/>
</dbReference>
<dbReference type="GO" id="GO:0005524">
    <property type="term" value="F:ATP binding"/>
    <property type="evidence" value="ECO:0007669"/>
    <property type="project" value="UniProtKB-KW"/>
</dbReference>
<keyword evidence="3" id="KW-0347">Helicase</keyword>
<dbReference type="SMART" id="SM00490">
    <property type="entry name" value="HELICc"/>
    <property type="match status" value="1"/>
</dbReference>
<evidence type="ECO:0000313" key="7">
    <source>
        <dbReference type="EMBL" id="ABA27224.1"/>
    </source>
</evidence>
<dbReference type="PANTHER" id="PTHR47959">
    <property type="entry name" value="ATP-DEPENDENT RNA HELICASE RHLE-RELATED"/>
    <property type="match status" value="1"/>
</dbReference>
<dbReference type="SMART" id="SM00487">
    <property type="entry name" value="DEXDc"/>
    <property type="match status" value="1"/>
</dbReference>
<feature type="domain" description="Helicase ATP-binding" evidence="5">
    <location>
        <begin position="41"/>
        <end position="211"/>
    </location>
</feature>
<organism evidence="7 8">
    <name type="scientific">Bigelowiella natans</name>
    <name type="common">Pedinomonas minutissima</name>
    <name type="synonym">Chlorarachnion sp. (strain CCMP621)</name>
    <dbReference type="NCBI Taxonomy" id="227086"/>
    <lineage>
        <taxon>Eukaryota</taxon>
        <taxon>Sar</taxon>
        <taxon>Rhizaria</taxon>
        <taxon>Cercozoa</taxon>
        <taxon>Chlorarachniophyceae</taxon>
        <taxon>Bigelowiella</taxon>
    </lineage>
</organism>
<dbReference type="SUPFAM" id="SSF52540">
    <property type="entry name" value="P-loop containing nucleoside triphosphate hydrolases"/>
    <property type="match status" value="1"/>
</dbReference>
<dbReference type="Pfam" id="PF00270">
    <property type="entry name" value="DEAD"/>
    <property type="match status" value="1"/>
</dbReference>
<dbReference type="PANTHER" id="PTHR47959:SF1">
    <property type="entry name" value="ATP-DEPENDENT RNA HELICASE DBPA"/>
    <property type="match status" value="1"/>
</dbReference>
<keyword evidence="7" id="KW-0396">Initiation factor</keyword>
<dbReference type="GO" id="GO:0003676">
    <property type="term" value="F:nucleic acid binding"/>
    <property type="evidence" value="ECO:0007669"/>
    <property type="project" value="InterPro"/>
</dbReference>
<dbReference type="Gene3D" id="3.40.50.300">
    <property type="entry name" value="P-loop containing nucleotide triphosphate hydrolases"/>
    <property type="match status" value="2"/>
</dbReference>
<proteinExistence type="predicted"/>
<evidence type="ECO:0000256" key="2">
    <source>
        <dbReference type="ARBA" id="ARBA00022801"/>
    </source>
</evidence>
<evidence type="ECO:0000259" key="5">
    <source>
        <dbReference type="PROSITE" id="PS51192"/>
    </source>
</evidence>
<sequence length="378" mass="43211">MSNLNEIRVKSFFDLKLKNSIKKGVFINAMYYCSKIQSITLIPLLKGRDIIYQSPSGTGKTTCYIIGTSNQLCQSINSPQCLILVPTRELSIQIRNVFNVLNIYTKNSITSCHGGRWLGEDLKNLKKNFHGIVGTPGRVLHLLQIGSLAITKIRTFVLDEADILMNKNFKIDIFNIYRYLNSKVQIIICSATIPLYTLQAASKFLLDPVMILMRKEEINIDKIKQFYISVFIEENKLLALLDIFETLLVGQVLIFCNTIRKANWIHNKLLANNFNVGLIHGRVIQKERTNIFKNFRDGKTRALVTTDVSSRGLNIPEVSLVINYDIPTFKDVYLHRIGRTGRFGRQGVAINFAKLRDLHNIKNLEVHFSITIEELVKF</sequence>
<dbReference type="AlphaFoldDB" id="Q3LWE1"/>
<dbReference type="Proteomes" id="UP000243425">
    <property type="component" value="Nucleomorph 1"/>
</dbReference>
<dbReference type="InterPro" id="IPR001650">
    <property type="entry name" value="Helicase_C-like"/>
</dbReference>
<dbReference type="Pfam" id="PF00271">
    <property type="entry name" value="Helicase_C"/>
    <property type="match status" value="1"/>
</dbReference>
<evidence type="ECO:0000256" key="3">
    <source>
        <dbReference type="ARBA" id="ARBA00022806"/>
    </source>
</evidence>
<reference evidence="7 8" key="1">
    <citation type="journal article" date="2006" name="Proc. Natl. Acad. Sci. U.S.A.">
        <title>Complete nucleotide sequence of the chlorarachniophyte nucleomorph: nature's smallest nucleus.</title>
        <authorList>
            <person name="Gilson P.R."/>
            <person name="Su V."/>
            <person name="Slamovits C.H."/>
            <person name="Reith M.E."/>
            <person name="Keeling P.J."/>
            <person name="McFadden G.I."/>
        </authorList>
    </citation>
    <scope>NUCLEOTIDE SEQUENCE [LARGE SCALE GENOMIC DNA]</scope>
    <source>
        <strain evidence="8">CCMP621</strain>
    </source>
</reference>
<evidence type="ECO:0000256" key="4">
    <source>
        <dbReference type="ARBA" id="ARBA00022840"/>
    </source>
</evidence>
<gene>
    <name evidence="7" type="primary">eif-4A2</name>
</gene>
<dbReference type="GO" id="GO:0003743">
    <property type="term" value="F:translation initiation factor activity"/>
    <property type="evidence" value="ECO:0007669"/>
    <property type="project" value="UniProtKB-KW"/>
</dbReference>
<dbReference type="InterPro" id="IPR014001">
    <property type="entry name" value="Helicase_ATP-bd"/>
</dbReference>
<dbReference type="GO" id="GO:0003724">
    <property type="term" value="F:RNA helicase activity"/>
    <property type="evidence" value="ECO:0007669"/>
    <property type="project" value="TreeGrafter"/>
</dbReference>
<evidence type="ECO:0000313" key="8">
    <source>
        <dbReference type="Proteomes" id="UP000243425"/>
    </source>
</evidence>
<evidence type="ECO:0000259" key="6">
    <source>
        <dbReference type="PROSITE" id="PS51194"/>
    </source>
</evidence>
<accession>Q3LWE1</accession>
<protein>
    <submittedName>
        <fullName evidence="7">Translation initiation factor 4A2</fullName>
    </submittedName>
</protein>
<dbReference type="RefSeq" id="XP_001712836.1">
    <property type="nucleotide sequence ID" value="XM_001712784.1"/>
</dbReference>
<feature type="domain" description="Helicase C-terminal" evidence="6">
    <location>
        <begin position="222"/>
        <end position="378"/>
    </location>
</feature>
<dbReference type="GO" id="GO:0016787">
    <property type="term" value="F:hydrolase activity"/>
    <property type="evidence" value="ECO:0007669"/>
    <property type="project" value="UniProtKB-KW"/>
</dbReference>
<dbReference type="GeneID" id="5788367"/>
<keyword evidence="4" id="KW-0067">ATP-binding</keyword>
<keyword evidence="7" id="KW-0648">Protein biosynthesis</keyword>
<keyword evidence="2" id="KW-0378">Hydrolase</keyword>
<dbReference type="InterPro" id="IPR050079">
    <property type="entry name" value="DEAD_box_RNA_helicase"/>
</dbReference>
<keyword evidence="7" id="KW-0542">Nucleomorph</keyword>